<dbReference type="Proteomes" id="UP001159427">
    <property type="component" value="Unassembled WGS sequence"/>
</dbReference>
<evidence type="ECO:0000313" key="2">
    <source>
        <dbReference type="EMBL" id="CAH3196538.1"/>
    </source>
</evidence>
<feature type="domain" description="Death" evidence="1">
    <location>
        <begin position="29"/>
        <end position="83"/>
    </location>
</feature>
<evidence type="ECO:0000259" key="1">
    <source>
        <dbReference type="PROSITE" id="PS50017"/>
    </source>
</evidence>
<protein>
    <recommendedName>
        <fullName evidence="1">Death domain-containing protein</fullName>
    </recommendedName>
</protein>
<dbReference type="EMBL" id="CALNXI010004839">
    <property type="protein sequence ID" value="CAH3196538.1"/>
    <property type="molecule type" value="Genomic_DNA"/>
</dbReference>
<dbReference type="PROSITE" id="PS50017">
    <property type="entry name" value="DEATH_DOMAIN"/>
    <property type="match status" value="1"/>
</dbReference>
<dbReference type="Pfam" id="PF00531">
    <property type="entry name" value="Death"/>
    <property type="match status" value="1"/>
</dbReference>
<organism evidence="2 3">
    <name type="scientific">Porites evermanni</name>
    <dbReference type="NCBI Taxonomy" id="104178"/>
    <lineage>
        <taxon>Eukaryota</taxon>
        <taxon>Metazoa</taxon>
        <taxon>Cnidaria</taxon>
        <taxon>Anthozoa</taxon>
        <taxon>Hexacorallia</taxon>
        <taxon>Scleractinia</taxon>
        <taxon>Fungiina</taxon>
        <taxon>Poritidae</taxon>
        <taxon>Porites</taxon>
    </lineage>
</organism>
<dbReference type="InterPro" id="IPR011029">
    <property type="entry name" value="DEATH-like_dom_sf"/>
</dbReference>
<keyword evidence="3" id="KW-1185">Reference proteome</keyword>
<dbReference type="Gene3D" id="1.10.533.10">
    <property type="entry name" value="Death Domain, Fas"/>
    <property type="match status" value="1"/>
</dbReference>
<reference evidence="2 3" key="1">
    <citation type="submission" date="2022-05" db="EMBL/GenBank/DDBJ databases">
        <authorList>
            <consortium name="Genoscope - CEA"/>
            <person name="William W."/>
        </authorList>
    </citation>
    <scope>NUCLEOTIDE SEQUENCE [LARGE SCALE GENOMIC DNA]</scope>
</reference>
<gene>
    <name evidence="2" type="ORF">PEVE_00032898</name>
</gene>
<sequence length="103" mass="12083">EKPHENQRKLRKVADIDILNLAGEITCKKWKVIGRILGLTDPQLDQIEMNKQNDVYEQCYEMLKTWRNNQSSAATCEQLKEALCHKIVMKNEVAERFCYAEIE</sequence>
<accession>A0ABN8SYB7</accession>
<dbReference type="CDD" id="cd01670">
    <property type="entry name" value="Death"/>
    <property type="match status" value="1"/>
</dbReference>
<dbReference type="InterPro" id="IPR000488">
    <property type="entry name" value="Death_dom"/>
</dbReference>
<comment type="caution">
    <text evidence="2">The sequence shown here is derived from an EMBL/GenBank/DDBJ whole genome shotgun (WGS) entry which is preliminary data.</text>
</comment>
<proteinExistence type="predicted"/>
<evidence type="ECO:0000313" key="3">
    <source>
        <dbReference type="Proteomes" id="UP001159427"/>
    </source>
</evidence>
<feature type="non-terminal residue" evidence="2">
    <location>
        <position position="1"/>
    </location>
</feature>
<dbReference type="PANTHER" id="PTHR15077">
    <property type="entry name" value="FAS-ASSOCIATING DEATH DOMAIN-CONTAINING PROTEIN FADD"/>
    <property type="match status" value="1"/>
</dbReference>
<dbReference type="InterPro" id="IPR016729">
    <property type="entry name" value="FADD"/>
</dbReference>
<name>A0ABN8SYB7_9CNID</name>
<dbReference type="SUPFAM" id="SSF47986">
    <property type="entry name" value="DEATH domain"/>
    <property type="match status" value="1"/>
</dbReference>